<name>A0AAV2DW64_9ROSI</name>
<reference evidence="1 2" key="1">
    <citation type="submission" date="2024-04" db="EMBL/GenBank/DDBJ databases">
        <authorList>
            <person name="Fracassetti M."/>
        </authorList>
    </citation>
    <scope>NUCLEOTIDE SEQUENCE [LARGE SCALE GENOMIC DNA]</scope>
</reference>
<dbReference type="AlphaFoldDB" id="A0AAV2DW64"/>
<sequence>MMPGYDTEGPVMNDGPEMVGGFVRDANGLGWLGLDGEAEDDGLNLVGRPANPMVYQRGSGPGRVADPVEWGPLLSGGPGPSGPWRVELKLGRPNLGGPEWGGPKVVEPS</sequence>
<accession>A0AAV2DW64</accession>
<proteinExistence type="predicted"/>
<organism evidence="1 2">
    <name type="scientific">Linum trigynum</name>
    <dbReference type="NCBI Taxonomy" id="586398"/>
    <lineage>
        <taxon>Eukaryota</taxon>
        <taxon>Viridiplantae</taxon>
        <taxon>Streptophyta</taxon>
        <taxon>Embryophyta</taxon>
        <taxon>Tracheophyta</taxon>
        <taxon>Spermatophyta</taxon>
        <taxon>Magnoliopsida</taxon>
        <taxon>eudicotyledons</taxon>
        <taxon>Gunneridae</taxon>
        <taxon>Pentapetalae</taxon>
        <taxon>rosids</taxon>
        <taxon>fabids</taxon>
        <taxon>Malpighiales</taxon>
        <taxon>Linaceae</taxon>
        <taxon>Linum</taxon>
    </lineage>
</organism>
<dbReference type="Proteomes" id="UP001497516">
    <property type="component" value="Chromosome 3"/>
</dbReference>
<evidence type="ECO:0000313" key="1">
    <source>
        <dbReference type="EMBL" id="CAL1377926.1"/>
    </source>
</evidence>
<dbReference type="EMBL" id="OZ034816">
    <property type="protein sequence ID" value="CAL1377926.1"/>
    <property type="molecule type" value="Genomic_DNA"/>
</dbReference>
<evidence type="ECO:0000313" key="2">
    <source>
        <dbReference type="Proteomes" id="UP001497516"/>
    </source>
</evidence>
<keyword evidence="2" id="KW-1185">Reference proteome</keyword>
<gene>
    <name evidence="1" type="ORF">LTRI10_LOCUS19542</name>
</gene>
<protein>
    <submittedName>
        <fullName evidence="1">Uncharacterized protein</fullName>
    </submittedName>
</protein>